<keyword evidence="4" id="KW-1185">Reference proteome</keyword>
<sequence length="386" mass="40022">MAAKLARFLEGPEEEGVLQIPVTVSVPGQPLPVAVTLRAQVTTSDLTITPQTLDLGRVPLGERAGAALFVTNPGKLPQSFSFGCGGKGAPRGVEVSPGHGYGTVLPGETVRLLVSFRPSIPGPQSFALRCSTLAGRVFPVQGRCHGVEPPLALSHNVVRFPATAVDDTSCVSLVLSSRSSDVVHAFEFGVPVDSWLQVTPRVGSLAPGQSVRLQLEYSPPAALLAQQQQQQQQQALQGQAGSAAPVLAAAAACLLEERSAGDTALSGAQDQQRPRDGDGRWRQSREWVVPCFVRPLRSGGSDPPLDATIHATGSSSSGSAVHSSGGGGGGEGLGDGSSVLHLGVSVCAVAPELLLDQPPLPRPDGKNYYTLDFGQLAGMRVVHEVP</sequence>
<dbReference type="OrthoDB" id="545169at2759"/>
<protein>
    <recommendedName>
        <fullName evidence="2">CFAP74 fourth Ig-like domain-containing protein</fullName>
    </recommendedName>
</protein>
<reference evidence="3 4" key="1">
    <citation type="journal article" date="2013" name="BMC Genomics">
        <title>Reconstruction of the lipid metabolism for the microalga Monoraphidium neglectum from its genome sequence reveals characteristics suitable for biofuel production.</title>
        <authorList>
            <person name="Bogen C."/>
            <person name="Al-Dilaimi A."/>
            <person name="Albersmeier A."/>
            <person name="Wichmann J."/>
            <person name="Grundmann M."/>
            <person name="Rupp O."/>
            <person name="Lauersen K.J."/>
            <person name="Blifernez-Klassen O."/>
            <person name="Kalinowski J."/>
            <person name="Goesmann A."/>
            <person name="Mussgnug J.H."/>
            <person name="Kruse O."/>
        </authorList>
    </citation>
    <scope>NUCLEOTIDE SEQUENCE [LARGE SCALE GENOMIC DNA]</scope>
    <source>
        <strain evidence="3 4">SAG 48.87</strain>
    </source>
</reference>
<evidence type="ECO:0000313" key="3">
    <source>
        <dbReference type="EMBL" id="KIY91583.1"/>
    </source>
</evidence>
<dbReference type="PANTHER" id="PTHR22538">
    <property type="entry name" value="CILIA- AND FLAGELLA-ASSOCIATED PROTEIN 74"/>
    <property type="match status" value="1"/>
</dbReference>
<evidence type="ECO:0000256" key="1">
    <source>
        <dbReference type="SAM" id="MobiDB-lite"/>
    </source>
</evidence>
<evidence type="ECO:0000313" key="4">
    <source>
        <dbReference type="Proteomes" id="UP000054498"/>
    </source>
</evidence>
<gene>
    <name evidence="3" type="ORF">MNEG_16381</name>
</gene>
<feature type="compositionally biased region" description="Low complexity" evidence="1">
    <location>
        <begin position="313"/>
        <end position="323"/>
    </location>
</feature>
<dbReference type="AlphaFoldDB" id="A0A0D2K602"/>
<dbReference type="Gene3D" id="2.60.40.10">
    <property type="entry name" value="Immunoglobulins"/>
    <property type="match status" value="1"/>
</dbReference>
<feature type="domain" description="CFAP74 fourth Ig-like" evidence="2">
    <location>
        <begin position="48"/>
        <end position="146"/>
    </location>
</feature>
<dbReference type="KEGG" id="mng:MNEG_16381"/>
<dbReference type="STRING" id="145388.A0A0D2K602"/>
<feature type="compositionally biased region" description="Gly residues" evidence="1">
    <location>
        <begin position="324"/>
        <end position="334"/>
    </location>
</feature>
<accession>A0A0D2K602</accession>
<dbReference type="Pfam" id="PF24798">
    <property type="entry name" value="Ig-CFAP74_4th"/>
    <property type="match status" value="1"/>
</dbReference>
<dbReference type="InterPro" id="IPR013783">
    <property type="entry name" value="Ig-like_fold"/>
</dbReference>
<feature type="compositionally biased region" description="Basic and acidic residues" evidence="1">
    <location>
        <begin position="272"/>
        <end position="282"/>
    </location>
</feature>
<dbReference type="RefSeq" id="XP_013890603.1">
    <property type="nucleotide sequence ID" value="XM_014035149.1"/>
</dbReference>
<dbReference type="Proteomes" id="UP000054498">
    <property type="component" value="Unassembled WGS sequence"/>
</dbReference>
<dbReference type="GeneID" id="25734135"/>
<proteinExistence type="predicted"/>
<dbReference type="EMBL" id="KK106516">
    <property type="protein sequence ID" value="KIY91583.1"/>
    <property type="molecule type" value="Genomic_DNA"/>
</dbReference>
<feature type="region of interest" description="Disordered" evidence="1">
    <location>
        <begin position="262"/>
        <end position="282"/>
    </location>
</feature>
<evidence type="ECO:0000259" key="2">
    <source>
        <dbReference type="Pfam" id="PF24798"/>
    </source>
</evidence>
<dbReference type="InterPro" id="IPR056310">
    <property type="entry name" value="Ig-CFAP74_4th"/>
</dbReference>
<feature type="region of interest" description="Disordered" evidence="1">
    <location>
        <begin position="299"/>
        <end position="334"/>
    </location>
</feature>
<dbReference type="PANTHER" id="PTHR22538:SF0">
    <property type="entry name" value="CILIA- AND FLAGELLA-ASSOCIATED PROTEIN 74"/>
    <property type="match status" value="1"/>
</dbReference>
<name>A0A0D2K602_9CHLO</name>
<organism evidence="3 4">
    <name type="scientific">Monoraphidium neglectum</name>
    <dbReference type="NCBI Taxonomy" id="145388"/>
    <lineage>
        <taxon>Eukaryota</taxon>
        <taxon>Viridiplantae</taxon>
        <taxon>Chlorophyta</taxon>
        <taxon>core chlorophytes</taxon>
        <taxon>Chlorophyceae</taxon>
        <taxon>CS clade</taxon>
        <taxon>Sphaeropleales</taxon>
        <taxon>Selenastraceae</taxon>
        <taxon>Monoraphidium</taxon>
    </lineage>
</organism>